<organism evidence="2 3">
    <name type="scientific">Cordylochernes scorpioides</name>
    <dbReference type="NCBI Taxonomy" id="51811"/>
    <lineage>
        <taxon>Eukaryota</taxon>
        <taxon>Metazoa</taxon>
        <taxon>Ecdysozoa</taxon>
        <taxon>Arthropoda</taxon>
        <taxon>Chelicerata</taxon>
        <taxon>Arachnida</taxon>
        <taxon>Pseudoscorpiones</taxon>
        <taxon>Cheliferoidea</taxon>
        <taxon>Chernetidae</taxon>
        <taxon>Cordylochernes</taxon>
    </lineage>
</organism>
<feature type="compositionally biased region" description="Basic and acidic residues" evidence="1">
    <location>
        <begin position="273"/>
        <end position="285"/>
    </location>
</feature>
<sequence length="323" mass="36849">MHETKGRHKFEPRYGGPYEVLRRAGDTVYLLKNLETGNLDKYHIDRLKQYHIPIRIFPTEEEETSDGNSSQGSSDEDHWIHLTGPAYLPNRSVNVVVPQGVTTRANSEVMRRGEVDRKEGSNESSTPRGKDGVERTYHKEGLLLKAKEESGRVVYIPMNVLVERMHETKGRHKFEPRYGGPYEVLRRAGDTVYLLKNLETGNLDKYHIDRLKQYHIPIRIFPTEEEETSDGNSSQGSSDEDHWIHLTGPAYLPNRSVNVVVPQGVTTRANSEVMRRGEVDRKEGSNESSTPRGKDGVERTYHKEGLLLKAKEESGRVVYIPMN</sequence>
<dbReference type="Proteomes" id="UP001235939">
    <property type="component" value="Chromosome 08"/>
</dbReference>
<feature type="compositionally biased region" description="Basic and acidic residues" evidence="1">
    <location>
        <begin position="292"/>
        <end position="301"/>
    </location>
</feature>
<feature type="region of interest" description="Disordered" evidence="1">
    <location>
        <begin position="105"/>
        <end position="135"/>
    </location>
</feature>
<dbReference type="EMBL" id="CP092870">
    <property type="protein sequence ID" value="UYV71660.1"/>
    <property type="molecule type" value="Genomic_DNA"/>
</dbReference>
<evidence type="ECO:0000313" key="3">
    <source>
        <dbReference type="Proteomes" id="UP001235939"/>
    </source>
</evidence>
<feature type="compositionally biased region" description="Basic and acidic residues" evidence="1">
    <location>
        <begin position="109"/>
        <end position="121"/>
    </location>
</feature>
<protein>
    <submittedName>
        <fullName evidence="2">Uncharacterized protein</fullName>
    </submittedName>
</protein>
<evidence type="ECO:0000256" key="1">
    <source>
        <dbReference type="SAM" id="MobiDB-lite"/>
    </source>
</evidence>
<feature type="non-terminal residue" evidence="2">
    <location>
        <position position="1"/>
    </location>
</feature>
<proteinExistence type="predicted"/>
<evidence type="ECO:0000313" key="2">
    <source>
        <dbReference type="EMBL" id="UYV71660.1"/>
    </source>
</evidence>
<gene>
    <name evidence="2" type="ORF">LAZ67_8004021</name>
</gene>
<reference evidence="2 3" key="1">
    <citation type="submission" date="2022-01" db="EMBL/GenBank/DDBJ databases">
        <title>A chromosomal length assembly of Cordylochernes scorpioides.</title>
        <authorList>
            <person name="Zeh D."/>
            <person name="Zeh J."/>
        </authorList>
    </citation>
    <scope>NUCLEOTIDE SEQUENCE [LARGE SCALE GENOMIC DNA]</scope>
    <source>
        <strain evidence="2">IN4F17</strain>
        <tissue evidence="2">Whole Body</tissue>
    </source>
</reference>
<feature type="region of interest" description="Disordered" evidence="1">
    <location>
        <begin position="268"/>
        <end position="301"/>
    </location>
</feature>
<keyword evidence="3" id="KW-1185">Reference proteome</keyword>
<accession>A0ABY6KVQ5</accession>
<name>A0ABY6KVQ5_9ARAC</name>